<organism evidence="1">
    <name type="scientific">Arabidopsis thaliana</name>
    <name type="common">Mouse-ear cress</name>
    <dbReference type="NCBI Taxonomy" id="3702"/>
    <lineage>
        <taxon>Eukaryota</taxon>
        <taxon>Viridiplantae</taxon>
        <taxon>Streptophyta</taxon>
        <taxon>Embryophyta</taxon>
        <taxon>Tracheophyta</taxon>
        <taxon>Spermatophyta</taxon>
        <taxon>Magnoliopsida</taxon>
        <taxon>eudicotyledons</taxon>
        <taxon>Gunneridae</taxon>
        <taxon>Pentapetalae</taxon>
        <taxon>rosids</taxon>
        <taxon>malvids</taxon>
        <taxon>Brassicales</taxon>
        <taxon>Brassicaceae</taxon>
        <taxon>Camelineae</taxon>
        <taxon>Arabidopsis</taxon>
    </lineage>
</organism>
<evidence type="ECO:0000313" key="1">
    <source>
        <dbReference type="EMBL" id="ABN04806.1"/>
    </source>
</evidence>
<dbReference type="AlphaFoldDB" id="A2RVS7"/>
<sequence length="52" mass="6002">MRWLVILQPPQWRQSPRAMVFGKDVVLPYAAVVSWMHASETSELTISCKLLM</sequence>
<dbReference type="EMBL" id="BT030068">
    <property type="protein sequence ID" value="ABN04806.1"/>
    <property type="molecule type" value="mRNA"/>
</dbReference>
<name>A2RVS7_ARATH</name>
<proteinExistence type="evidence at transcript level"/>
<reference evidence="1" key="1">
    <citation type="submission" date="2007-01" db="EMBL/GenBank/DDBJ databases">
        <title>Arabidopsis ORF clones.</title>
        <authorList>
            <person name="Kim C.J."/>
            <person name="Bautista V.R."/>
            <person name="Chen H."/>
            <person name="De Los Reyes C."/>
            <person name="Wu S.Y."/>
            <person name="Ecker J.R."/>
        </authorList>
    </citation>
    <scope>NUCLEOTIDE SEQUENCE</scope>
</reference>
<accession>A2RVS7</accession>
<protein>
    <submittedName>
        <fullName evidence="1">At3g22240</fullName>
    </submittedName>
</protein>